<evidence type="ECO:0000313" key="2">
    <source>
        <dbReference type="EMBL" id="KAL2069428.1"/>
    </source>
</evidence>
<sequence length="348" mass="38409">MAIEKMKSFENLKIIDKNKMKPKKPIQPARPARPAKATQPTQPEKLAKATQPTRPAQSVPAVQPLKLVQWKTSPQQAPRPRTNHATGGFSIPSTSLFIKDYLDTTYQTDPSTSLANIAVSTVLYETILSYLTSVPYSLALPNPDPLKYHTPPGVLTIPLWLQTSQANSRLPTWNLTKSFLRDFKPCIDAADSLFRSFCPKEYAHMKRYHSHLVKEFRANEKRSPAPGMLRGMVSFGAGEYRTPFESLRVSVNTGVKMELVRGGKGGYRNAWVVVLFLGGWVGGEAGFAVQDVEGGKLEKVEIEGGDAWVLSGEEGRGCVFGLNGGHIGERVMVEFLVPVVGWTGVEER</sequence>
<gene>
    <name evidence="2" type="ORF">VTL71DRAFT_14107</name>
</gene>
<comment type="caution">
    <text evidence="2">The sequence shown here is derived from an EMBL/GenBank/DDBJ whole genome shotgun (WGS) entry which is preliminary data.</text>
</comment>
<proteinExistence type="predicted"/>
<name>A0ABR4CJN9_9HELO</name>
<organism evidence="2 3">
    <name type="scientific">Oculimacula yallundae</name>
    <dbReference type="NCBI Taxonomy" id="86028"/>
    <lineage>
        <taxon>Eukaryota</taxon>
        <taxon>Fungi</taxon>
        <taxon>Dikarya</taxon>
        <taxon>Ascomycota</taxon>
        <taxon>Pezizomycotina</taxon>
        <taxon>Leotiomycetes</taxon>
        <taxon>Helotiales</taxon>
        <taxon>Ploettnerulaceae</taxon>
        <taxon>Oculimacula</taxon>
    </lineage>
</organism>
<feature type="compositionally biased region" description="Basic and acidic residues" evidence="1">
    <location>
        <begin position="1"/>
        <end position="19"/>
    </location>
</feature>
<accession>A0ABR4CJN9</accession>
<evidence type="ECO:0000256" key="1">
    <source>
        <dbReference type="SAM" id="MobiDB-lite"/>
    </source>
</evidence>
<keyword evidence="3" id="KW-1185">Reference proteome</keyword>
<dbReference type="Proteomes" id="UP001595075">
    <property type="component" value="Unassembled WGS sequence"/>
</dbReference>
<evidence type="ECO:0000313" key="3">
    <source>
        <dbReference type="Proteomes" id="UP001595075"/>
    </source>
</evidence>
<protein>
    <submittedName>
        <fullName evidence="2">Uncharacterized protein</fullName>
    </submittedName>
</protein>
<dbReference type="EMBL" id="JAZHXI010000007">
    <property type="protein sequence ID" value="KAL2069428.1"/>
    <property type="molecule type" value="Genomic_DNA"/>
</dbReference>
<reference evidence="2 3" key="1">
    <citation type="journal article" date="2024" name="Commun. Biol.">
        <title>Comparative genomic analysis of thermophilic fungi reveals convergent evolutionary adaptations and gene losses.</title>
        <authorList>
            <person name="Steindorff A.S."/>
            <person name="Aguilar-Pontes M.V."/>
            <person name="Robinson A.J."/>
            <person name="Andreopoulos B."/>
            <person name="LaButti K."/>
            <person name="Kuo A."/>
            <person name="Mondo S."/>
            <person name="Riley R."/>
            <person name="Otillar R."/>
            <person name="Haridas S."/>
            <person name="Lipzen A."/>
            <person name="Grimwood J."/>
            <person name="Schmutz J."/>
            <person name="Clum A."/>
            <person name="Reid I.D."/>
            <person name="Moisan M.C."/>
            <person name="Butler G."/>
            <person name="Nguyen T.T.M."/>
            <person name="Dewar K."/>
            <person name="Conant G."/>
            <person name="Drula E."/>
            <person name="Henrissat B."/>
            <person name="Hansel C."/>
            <person name="Singer S."/>
            <person name="Hutchinson M.I."/>
            <person name="de Vries R.P."/>
            <person name="Natvig D.O."/>
            <person name="Powell A.J."/>
            <person name="Tsang A."/>
            <person name="Grigoriev I.V."/>
        </authorList>
    </citation>
    <scope>NUCLEOTIDE SEQUENCE [LARGE SCALE GENOMIC DNA]</scope>
    <source>
        <strain evidence="2 3">CBS 494.80</strain>
    </source>
</reference>
<feature type="region of interest" description="Disordered" evidence="1">
    <location>
        <begin position="1"/>
        <end position="86"/>
    </location>
</feature>